<feature type="DNA-binding region" description="H-T-H motif" evidence="2">
    <location>
        <begin position="33"/>
        <end position="52"/>
    </location>
</feature>
<dbReference type="PANTHER" id="PTHR43479:SF7">
    <property type="entry name" value="TETR-FAMILY TRANSCRIPTIONAL REGULATOR"/>
    <property type="match status" value="1"/>
</dbReference>
<dbReference type="Proteomes" id="UP001210169">
    <property type="component" value="Chromosome"/>
</dbReference>
<dbReference type="InterPro" id="IPR009057">
    <property type="entry name" value="Homeodomain-like_sf"/>
</dbReference>
<feature type="domain" description="HTH tetR-type" evidence="3">
    <location>
        <begin position="10"/>
        <end position="70"/>
    </location>
</feature>
<evidence type="ECO:0000259" key="3">
    <source>
        <dbReference type="PROSITE" id="PS50977"/>
    </source>
</evidence>
<dbReference type="RefSeq" id="WP_277413142.1">
    <property type="nucleotide sequence ID" value="NZ_CP114203.1"/>
</dbReference>
<dbReference type="Pfam" id="PF14278">
    <property type="entry name" value="TetR_C_8"/>
    <property type="match status" value="1"/>
</dbReference>
<dbReference type="PROSITE" id="PS50977">
    <property type="entry name" value="HTH_TETR_2"/>
    <property type="match status" value="1"/>
</dbReference>
<keyword evidence="1 2" id="KW-0238">DNA-binding</keyword>
<keyword evidence="5" id="KW-1185">Reference proteome</keyword>
<proteinExistence type="predicted"/>
<dbReference type="EMBL" id="CP114203">
    <property type="protein sequence ID" value="WAU09348.1"/>
    <property type="molecule type" value="Genomic_DNA"/>
</dbReference>
<dbReference type="InterPro" id="IPR039532">
    <property type="entry name" value="TetR_C_Firmicutes"/>
</dbReference>
<dbReference type="Gene3D" id="1.10.357.10">
    <property type="entry name" value="Tetracycline Repressor, domain 2"/>
    <property type="match status" value="1"/>
</dbReference>
<protein>
    <submittedName>
        <fullName evidence="4">TetR family transcriptional regulator C-terminal domain-containing protein</fullName>
    </submittedName>
</protein>
<name>A0ABY7JFP6_STRNI</name>
<gene>
    <name evidence="4" type="ORF">STRNI_008146</name>
</gene>
<accession>A0ABY7JFP6</accession>
<evidence type="ECO:0000256" key="1">
    <source>
        <dbReference type="ARBA" id="ARBA00023125"/>
    </source>
</evidence>
<evidence type="ECO:0000313" key="4">
    <source>
        <dbReference type="EMBL" id="WAU09348.1"/>
    </source>
</evidence>
<sequence length="198" mass="21196">MPVQSDRRSRRSRTAMESALLELIGDRDLSQISVSDVTGRADVHRSTFYEHYTDVHDLAASACTEMFDQLLSATSALSVTGDSSEGDSSKEGSHPSLTAMFAHVAEHRALYEALLGADGSARVINHLLQRMTESIRPRLSAQLTDSEGGTDDSAAAFVSGALLGAIADWLHRGCPGTPERFATAIWPQLVAATLARPA</sequence>
<organism evidence="4 5">
    <name type="scientific">Streptomyces nigrescens</name>
    <dbReference type="NCBI Taxonomy" id="1920"/>
    <lineage>
        <taxon>Bacteria</taxon>
        <taxon>Bacillati</taxon>
        <taxon>Actinomycetota</taxon>
        <taxon>Actinomycetes</taxon>
        <taxon>Kitasatosporales</taxon>
        <taxon>Streptomycetaceae</taxon>
        <taxon>Streptomyces</taxon>
    </lineage>
</organism>
<evidence type="ECO:0000313" key="5">
    <source>
        <dbReference type="Proteomes" id="UP001210169"/>
    </source>
</evidence>
<dbReference type="PANTHER" id="PTHR43479">
    <property type="entry name" value="ACREF/ENVCD OPERON REPRESSOR-RELATED"/>
    <property type="match status" value="1"/>
</dbReference>
<evidence type="ECO:0000256" key="2">
    <source>
        <dbReference type="PROSITE-ProRule" id="PRU00335"/>
    </source>
</evidence>
<dbReference type="InterPro" id="IPR050624">
    <property type="entry name" value="HTH-type_Tx_Regulator"/>
</dbReference>
<dbReference type="InterPro" id="IPR001647">
    <property type="entry name" value="HTH_TetR"/>
</dbReference>
<dbReference type="SUPFAM" id="SSF46689">
    <property type="entry name" value="Homeodomain-like"/>
    <property type="match status" value="1"/>
</dbReference>
<reference evidence="4 5" key="1">
    <citation type="submission" date="2022-12" db="EMBL/GenBank/DDBJ databases">
        <authorList>
            <person name="Ruckert C."/>
            <person name="Busche T."/>
            <person name="Kalinowski J."/>
            <person name="Wittmann C."/>
        </authorList>
    </citation>
    <scope>NUCLEOTIDE SEQUENCE [LARGE SCALE GENOMIC DNA]</scope>
    <source>
        <strain evidence="4 5">DSM 40276</strain>
    </source>
</reference>
<dbReference type="GeneID" id="301337281"/>